<dbReference type="SUPFAM" id="SSF51905">
    <property type="entry name" value="FAD/NAD(P)-binding domain"/>
    <property type="match status" value="1"/>
</dbReference>
<keyword evidence="2" id="KW-1185">Reference proteome</keyword>
<dbReference type="InterPro" id="IPR036188">
    <property type="entry name" value="FAD/NAD-bd_sf"/>
</dbReference>
<dbReference type="Gene3D" id="3.50.50.60">
    <property type="entry name" value="FAD/NAD(P)-binding domain"/>
    <property type="match status" value="1"/>
</dbReference>
<name>A0ABQ2KCA6_9NOCA</name>
<organism evidence="1 2">
    <name type="scientific">Nocardia rhizosphaerihabitans</name>
    <dbReference type="NCBI Taxonomy" id="1691570"/>
    <lineage>
        <taxon>Bacteria</taxon>
        <taxon>Bacillati</taxon>
        <taxon>Actinomycetota</taxon>
        <taxon>Actinomycetes</taxon>
        <taxon>Mycobacteriales</taxon>
        <taxon>Nocardiaceae</taxon>
        <taxon>Nocardia</taxon>
    </lineage>
</organism>
<proteinExistence type="predicted"/>
<evidence type="ECO:0000313" key="1">
    <source>
        <dbReference type="EMBL" id="GGN79231.1"/>
    </source>
</evidence>
<sequence>MVRRGEHAVVLGASMAGLLAARVLADSYDRVTVVERDRLGAAYEPRRGVPQGKHVHALLPSGSQALEVLFPGLLADLVSGGAKVVEDYTEFYFSIAGNRLSSDVQPGVLTYLPTRPRLEGCVRERVRALPRVRIADGSDVVGLVSDGTRRRVIGVRVMARAAGSAEEVLSADLVVDAMGRGTRTPTWLRGLGYEMPAEESVSVHMGYSSLSVRLQPGTEPEKLVLIGPAPDRPRGMALFATEDDTWLFTATGYRGHHPATSFEEMVDGIAAFAPPHVVDALRRAEPLSAVATYRYDANRRRRYDRLSRFPQGLIVFGDAMCGFNPIYAQGMSVAALQAIALRDCLCVGGDDVERRFFRAAAAPVDVAWRLAVGADLTQPLVEGARPLQIRLVNRYVRHLLEVGRHDPVVAAQFLLVSALLDHPSRLMRPEIIARVLRGMGRSERVADAELIHMAGE</sequence>
<reference evidence="2" key="1">
    <citation type="journal article" date="2019" name="Int. J. Syst. Evol. Microbiol.">
        <title>The Global Catalogue of Microorganisms (GCM) 10K type strain sequencing project: providing services to taxonomists for standard genome sequencing and annotation.</title>
        <authorList>
            <consortium name="The Broad Institute Genomics Platform"/>
            <consortium name="The Broad Institute Genome Sequencing Center for Infectious Disease"/>
            <person name="Wu L."/>
            <person name="Ma J."/>
        </authorList>
    </citation>
    <scope>NUCLEOTIDE SEQUENCE [LARGE SCALE GENOMIC DNA]</scope>
    <source>
        <strain evidence="2">CGMCC 4.7329</strain>
    </source>
</reference>
<dbReference type="Proteomes" id="UP000658127">
    <property type="component" value="Unassembled WGS sequence"/>
</dbReference>
<protein>
    <submittedName>
        <fullName evidence="1">Hydroxylase</fullName>
    </submittedName>
</protein>
<comment type="caution">
    <text evidence="1">The sequence shown here is derived from an EMBL/GenBank/DDBJ whole genome shotgun (WGS) entry which is preliminary data.</text>
</comment>
<dbReference type="PANTHER" id="PTHR43422">
    <property type="entry name" value="THIAMINE THIAZOLE SYNTHASE"/>
    <property type="match status" value="1"/>
</dbReference>
<dbReference type="PANTHER" id="PTHR43422:SF3">
    <property type="entry name" value="THIAMINE THIAZOLE SYNTHASE"/>
    <property type="match status" value="1"/>
</dbReference>
<gene>
    <name evidence="1" type="ORF">GCM10011610_27480</name>
</gene>
<accession>A0ABQ2KCA6</accession>
<dbReference type="EMBL" id="BMNE01000003">
    <property type="protein sequence ID" value="GGN79231.1"/>
    <property type="molecule type" value="Genomic_DNA"/>
</dbReference>
<evidence type="ECO:0000313" key="2">
    <source>
        <dbReference type="Proteomes" id="UP000658127"/>
    </source>
</evidence>